<sequence>MFANRRLSLTHAAELADYEQAWPKMHEFLDAKGYELRKRYRPGWVPSWTPRGGSNWPKTGWPEDSIIPRTRNFIDAKRDVIRDGKRVRERVGLKLVKLDEKIGVQEIEILEYLSSREVRDDPRNPCIPLLEILHPPSHPNQRLLVMPLLYEVISPPLKRKSECVEFLRQILRGMEFLHGHKIAHKDICPHNLVVHAPGLYPEGCHPMDNTRSEDGLSYAEIKDLRKVKPTYYFIDFGLSIMYGSPKQRWERRPLRGRYSDVPEYDRPGPWDGYKVDIYCMGLLIDELVVKRRKNMDFLGPLVEWMTREEPSERPTAQQAVEWFDEATSGPKWRRTLGNVFSFLQTRSTSP</sequence>
<dbReference type="AlphaFoldDB" id="A0A4Y7Q4C0"/>
<dbReference type="SUPFAM" id="SSF56112">
    <property type="entry name" value="Protein kinase-like (PK-like)"/>
    <property type="match status" value="1"/>
</dbReference>
<evidence type="ECO:0000259" key="1">
    <source>
        <dbReference type="PROSITE" id="PS50011"/>
    </source>
</evidence>
<dbReference type="InterPro" id="IPR000719">
    <property type="entry name" value="Prot_kinase_dom"/>
</dbReference>
<dbReference type="Gene3D" id="1.10.510.10">
    <property type="entry name" value="Transferase(Phosphotransferase) domain 1"/>
    <property type="match status" value="1"/>
</dbReference>
<dbReference type="PANTHER" id="PTHR44167">
    <property type="entry name" value="OVARIAN-SPECIFIC SERINE/THREONINE-PROTEIN KINASE LOK-RELATED"/>
    <property type="match status" value="1"/>
</dbReference>
<evidence type="ECO:0000313" key="2">
    <source>
        <dbReference type="EMBL" id="TDL22424.1"/>
    </source>
</evidence>
<dbReference type="STRING" id="50990.A0A4Y7Q4C0"/>
<dbReference type="PANTHER" id="PTHR44167:SF24">
    <property type="entry name" value="SERINE_THREONINE-PROTEIN KINASE CHK2"/>
    <property type="match status" value="1"/>
</dbReference>
<dbReference type="GO" id="GO:0004674">
    <property type="term" value="F:protein serine/threonine kinase activity"/>
    <property type="evidence" value="ECO:0007669"/>
    <property type="project" value="TreeGrafter"/>
</dbReference>
<protein>
    <submittedName>
        <fullName evidence="2">Kinase-like protein</fullName>
    </submittedName>
</protein>
<dbReference type="PROSITE" id="PS50011">
    <property type="entry name" value="PROTEIN_KINASE_DOM"/>
    <property type="match status" value="1"/>
</dbReference>
<dbReference type="GO" id="GO:0044773">
    <property type="term" value="P:mitotic DNA damage checkpoint signaling"/>
    <property type="evidence" value="ECO:0007669"/>
    <property type="project" value="TreeGrafter"/>
</dbReference>
<dbReference type="OrthoDB" id="5987198at2759"/>
<dbReference type="SMART" id="SM00220">
    <property type="entry name" value="S_TKc"/>
    <property type="match status" value="1"/>
</dbReference>
<dbReference type="EMBL" id="ML170175">
    <property type="protein sequence ID" value="TDL22424.1"/>
    <property type="molecule type" value="Genomic_DNA"/>
</dbReference>
<dbReference type="GO" id="GO:0005634">
    <property type="term" value="C:nucleus"/>
    <property type="evidence" value="ECO:0007669"/>
    <property type="project" value="TreeGrafter"/>
</dbReference>
<feature type="domain" description="Protein kinase" evidence="1">
    <location>
        <begin position="67"/>
        <end position="350"/>
    </location>
</feature>
<evidence type="ECO:0000313" key="3">
    <source>
        <dbReference type="Proteomes" id="UP000294933"/>
    </source>
</evidence>
<accession>A0A4Y7Q4C0</accession>
<dbReference type="VEuPathDB" id="FungiDB:BD410DRAFT_898347"/>
<organism evidence="2 3">
    <name type="scientific">Rickenella mellea</name>
    <dbReference type="NCBI Taxonomy" id="50990"/>
    <lineage>
        <taxon>Eukaryota</taxon>
        <taxon>Fungi</taxon>
        <taxon>Dikarya</taxon>
        <taxon>Basidiomycota</taxon>
        <taxon>Agaricomycotina</taxon>
        <taxon>Agaricomycetes</taxon>
        <taxon>Hymenochaetales</taxon>
        <taxon>Rickenellaceae</taxon>
        <taxon>Rickenella</taxon>
    </lineage>
</organism>
<dbReference type="Proteomes" id="UP000294933">
    <property type="component" value="Unassembled WGS sequence"/>
</dbReference>
<keyword evidence="2" id="KW-0418">Kinase</keyword>
<keyword evidence="2" id="KW-0808">Transferase</keyword>
<dbReference type="InterPro" id="IPR011009">
    <property type="entry name" value="Kinase-like_dom_sf"/>
</dbReference>
<dbReference type="GO" id="GO:0005524">
    <property type="term" value="F:ATP binding"/>
    <property type="evidence" value="ECO:0007669"/>
    <property type="project" value="InterPro"/>
</dbReference>
<reference evidence="2 3" key="1">
    <citation type="submission" date="2018-06" db="EMBL/GenBank/DDBJ databases">
        <title>A transcriptomic atlas of mushroom development highlights an independent origin of complex multicellularity.</title>
        <authorList>
            <consortium name="DOE Joint Genome Institute"/>
            <person name="Krizsan K."/>
            <person name="Almasi E."/>
            <person name="Merenyi Z."/>
            <person name="Sahu N."/>
            <person name="Viragh M."/>
            <person name="Koszo T."/>
            <person name="Mondo S."/>
            <person name="Kiss B."/>
            <person name="Balint B."/>
            <person name="Kues U."/>
            <person name="Barry K."/>
            <person name="Hegedus J.C."/>
            <person name="Henrissat B."/>
            <person name="Johnson J."/>
            <person name="Lipzen A."/>
            <person name="Ohm R."/>
            <person name="Nagy I."/>
            <person name="Pangilinan J."/>
            <person name="Yan J."/>
            <person name="Xiong Y."/>
            <person name="Grigoriev I.V."/>
            <person name="Hibbett D.S."/>
            <person name="Nagy L.G."/>
        </authorList>
    </citation>
    <scope>NUCLEOTIDE SEQUENCE [LARGE SCALE GENOMIC DNA]</scope>
    <source>
        <strain evidence="2 3">SZMC22713</strain>
    </source>
</reference>
<name>A0A4Y7Q4C0_9AGAM</name>
<gene>
    <name evidence="2" type="ORF">BD410DRAFT_898347</name>
</gene>
<proteinExistence type="predicted"/>
<keyword evidence="3" id="KW-1185">Reference proteome</keyword>